<feature type="compositionally biased region" description="Low complexity" evidence="1">
    <location>
        <begin position="112"/>
        <end position="121"/>
    </location>
</feature>
<feature type="region of interest" description="Disordered" evidence="1">
    <location>
        <begin position="254"/>
        <end position="277"/>
    </location>
</feature>
<evidence type="ECO:0000313" key="9">
    <source>
        <dbReference type="Proteomes" id="UP000305362"/>
    </source>
</evidence>
<evidence type="ECO:0000313" key="6">
    <source>
        <dbReference type="EMBL" id="TIC70063.1"/>
    </source>
</evidence>
<dbReference type="EMBL" id="SPRV01000002">
    <property type="protein sequence ID" value="TIC71707.1"/>
    <property type="molecule type" value="Genomic_DNA"/>
</dbReference>
<dbReference type="PROSITE" id="PS51505">
    <property type="entry name" value="SCA7"/>
    <property type="match status" value="1"/>
</dbReference>
<dbReference type="Proteomes" id="UP000305362">
    <property type="component" value="Unassembled WGS sequence"/>
</dbReference>
<sequence>MEFDGNWNALSEQMGNLNNLLASSAGTTSHNSPCTSYLDDKEMSTYGSFPMSSLNDLDDGLKVVNCTECLRPVQKSALEEHSISCSIMKQINQSQPKSSNNRKSKLKREEASSTPTPVPSSADLTANPSKKRRLSDASQHSQTSSNSPQKKSRKLDAESLKIKSKSSSSTGSTSKARKEDGPVDLDSQCGVLNAKGVQCSRSLTCKTHSMGAKRAVIGRSKPYDVLTYEFEVKRKPELADKPVPKAVTQFEADRAAAKKRTTPVQTPTPTPPVKPKVLPKVPAIEEKAIGVTSWESQLPAPDEELLPTTGLELDIEISKIRAITAAHTPKALGGPTNRMSGLIRKRTMMRRCLMK</sequence>
<gene>
    <name evidence="6" type="ORF">E3Q01_00178</name>
    <name evidence="7" type="ORF">E3Q02_00176</name>
    <name evidence="8" type="ORF">E3Q03_00271</name>
    <name evidence="5" type="ORF">E3Q10_00092</name>
    <name evidence="4" type="ORF">E3Q17_00142</name>
    <name evidence="3" type="ORF">E3Q22_00092</name>
</gene>
<evidence type="ECO:0000313" key="12">
    <source>
        <dbReference type="Proteomes" id="UP000309601"/>
    </source>
</evidence>
<dbReference type="OMA" id="NCTECAR"/>
<dbReference type="Proteomes" id="UP000310685">
    <property type="component" value="Unassembled WGS sequence"/>
</dbReference>
<accession>A0A4T0MHZ0</accession>
<evidence type="ECO:0000313" key="13">
    <source>
        <dbReference type="Proteomes" id="UP000310685"/>
    </source>
</evidence>
<evidence type="ECO:0000313" key="8">
    <source>
        <dbReference type="EMBL" id="TIC71707.1"/>
    </source>
</evidence>
<dbReference type="InterPro" id="IPR013243">
    <property type="entry name" value="SCA7_dom"/>
</dbReference>
<dbReference type="GO" id="GO:0006357">
    <property type="term" value="P:regulation of transcription by RNA polymerase II"/>
    <property type="evidence" value="ECO:0007669"/>
    <property type="project" value="TreeGrafter"/>
</dbReference>
<evidence type="ECO:0000313" key="10">
    <source>
        <dbReference type="Proteomes" id="UP000305647"/>
    </source>
</evidence>
<dbReference type="EMBL" id="SPRC01000001">
    <property type="protein sequence ID" value="TIB82647.1"/>
    <property type="molecule type" value="Genomic_DNA"/>
</dbReference>
<evidence type="ECO:0000313" key="4">
    <source>
        <dbReference type="EMBL" id="TIC04970.1"/>
    </source>
</evidence>
<feature type="region of interest" description="Disordered" evidence="1">
    <location>
        <begin position="89"/>
        <end position="184"/>
    </location>
</feature>
<evidence type="ECO:0000259" key="2">
    <source>
        <dbReference type="PROSITE" id="PS51505"/>
    </source>
</evidence>
<dbReference type="Gene3D" id="6.10.140.1270">
    <property type="match status" value="1"/>
</dbReference>
<dbReference type="Pfam" id="PF08313">
    <property type="entry name" value="SCA7"/>
    <property type="match status" value="1"/>
</dbReference>
<dbReference type="InterPro" id="IPR037804">
    <property type="entry name" value="SGF73"/>
</dbReference>
<dbReference type="PANTHER" id="PTHR47805">
    <property type="entry name" value="SAGA-ASSOCIATED FACTOR 73"/>
    <property type="match status" value="1"/>
</dbReference>
<dbReference type="Proteomes" id="UP000309601">
    <property type="component" value="Unassembled WGS sequence"/>
</dbReference>
<dbReference type="EMBL" id="SPRO01000001">
    <property type="protein sequence ID" value="TIC34594.1"/>
    <property type="molecule type" value="Genomic_DNA"/>
</dbReference>
<feature type="domain" description="SCA7" evidence="2">
    <location>
        <begin position="176"/>
        <end position="242"/>
    </location>
</feature>
<evidence type="ECO:0000313" key="3">
    <source>
        <dbReference type="EMBL" id="TIB82647.1"/>
    </source>
</evidence>
<dbReference type="Proteomes" id="UP000307169">
    <property type="component" value="Unassembled WGS sequence"/>
</dbReference>
<dbReference type="GO" id="GO:1904802">
    <property type="term" value="P:RITS complex assembly"/>
    <property type="evidence" value="ECO:0007669"/>
    <property type="project" value="TreeGrafter"/>
</dbReference>
<feature type="compositionally biased region" description="Polar residues" evidence="1">
    <location>
        <begin position="136"/>
        <end position="149"/>
    </location>
</feature>
<protein>
    <submittedName>
        <fullName evidence="3">SCA7-domain-containing protein</fullName>
    </submittedName>
</protein>
<dbReference type="GO" id="GO:0031048">
    <property type="term" value="P:regulatory ncRNA-mediated heterochromatin formation"/>
    <property type="evidence" value="ECO:0007669"/>
    <property type="project" value="TreeGrafter"/>
</dbReference>
<dbReference type="PANTHER" id="PTHR47805:SF1">
    <property type="entry name" value="SAGA-ASSOCIATED FACTOR 73"/>
    <property type="match status" value="1"/>
</dbReference>
<evidence type="ECO:0000313" key="7">
    <source>
        <dbReference type="EMBL" id="TIC71259.1"/>
    </source>
</evidence>
<organism evidence="3 13">
    <name type="scientific">Wallemia mellicola</name>
    <dbReference type="NCBI Taxonomy" id="1708541"/>
    <lineage>
        <taxon>Eukaryota</taxon>
        <taxon>Fungi</taxon>
        <taxon>Dikarya</taxon>
        <taxon>Basidiomycota</taxon>
        <taxon>Wallemiomycotina</taxon>
        <taxon>Wallemiomycetes</taxon>
        <taxon>Wallemiales</taxon>
        <taxon>Wallemiaceae</taxon>
        <taxon>Wallemia</taxon>
    </lineage>
</organism>
<dbReference type="EMBL" id="SPRW01000001">
    <property type="protein sequence ID" value="TIC71259.1"/>
    <property type="molecule type" value="Genomic_DNA"/>
</dbReference>
<reference evidence="9 10" key="1">
    <citation type="submission" date="2019-03" db="EMBL/GenBank/DDBJ databases">
        <title>Sequencing 25 genomes of Wallemia mellicola.</title>
        <authorList>
            <person name="Gostincar C."/>
        </authorList>
    </citation>
    <scope>NUCLEOTIDE SEQUENCE [LARGE SCALE GENOMIC DNA]</scope>
    <source>
        <strain evidence="4 11">EXF-1262</strain>
        <strain evidence="7 12">EXF-1274</strain>
        <strain evidence="8 9">EXF-1277</strain>
        <strain evidence="3 13">EXF-6152</strain>
        <strain evidence="6 14">EXF-757</strain>
        <strain evidence="5 10">EXF-8738</strain>
    </source>
</reference>
<proteinExistence type="predicted"/>
<evidence type="ECO:0000256" key="1">
    <source>
        <dbReference type="SAM" id="MobiDB-lite"/>
    </source>
</evidence>
<dbReference type="AlphaFoldDB" id="A0A4T0MHZ0"/>
<dbReference type="GO" id="GO:0000124">
    <property type="term" value="C:SAGA complex"/>
    <property type="evidence" value="ECO:0007669"/>
    <property type="project" value="InterPro"/>
</dbReference>
<evidence type="ECO:0000313" key="5">
    <source>
        <dbReference type="EMBL" id="TIC34594.1"/>
    </source>
</evidence>
<evidence type="ECO:0000313" key="14">
    <source>
        <dbReference type="Proteomes" id="UP000310708"/>
    </source>
</evidence>
<dbReference type="EMBL" id="SPRX01000001">
    <property type="protein sequence ID" value="TIC70063.1"/>
    <property type="molecule type" value="Genomic_DNA"/>
</dbReference>
<evidence type="ECO:0000313" key="11">
    <source>
        <dbReference type="Proteomes" id="UP000307169"/>
    </source>
</evidence>
<dbReference type="Proteomes" id="UP000310708">
    <property type="component" value="Unassembled WGS sequence"/>
</dbReference>
<dbReference type="OrthoDB" id="21678at2759"/>
<name>A0A4T0MHZ0_9BASI</name>
<dbReference type="EMBL" id="SPRH01000001">
    <property type="protein sequence ID" value="TIC04970.1"/>
    <property type="molecule type" value="Genomic_DNA"/>
</dbReference>
<comment type="caution">
    <text evidence="3">The sequence shown here is derived from an EMBL/GenBank/DDBJ whole genome shotgun (WGS) entry which is preliminary data.</text>
</comment>
<dbReference type="Proteomes" id="UP000305647">
    <property type="component" value="Unassembled WGS sequence"/>
</dbReference>
<feature type="compositionally biased region" description="Low complexity" evidence="1">
    <location>
        <begin position="165"/>
        <end position="174"/>
    </location>
</feature>